<keyword evidence="2" id="KW-0805">Transcription regulation</keyword>
<dbReference type="Gene3D" id="1.10.10.10">
    <property type="entry name" value="Winged helix-like DNA-binding domain superfamily/Winged helix DNA-binding domain"/>
    <property type="match status" value="1"/>
</dbReference>
<organism evidence="6 7">
    <name type="scientific">Novosphingobium olei</name>
    <dbReference type="NCBI Taxonomy" id="2728851"/>
    <lineage>
        <taxon>Bacteria</taxon>
        <taxon>Pseudomonadati</taxon>
        <taxon>Pseudomonadota</taxon>
        <taxon>Alphaproteobacteria</taxon>
        <taxon>Sphingomonadales</taxon>
        <taxon>Sphingomonadaceae</taxon>
        <taxon>Novosphingobium</taxon>
    </lineage>
</organism>
<name>A0A7Y0G843_9SPHN</name>
<comment type="caution">
    <text evidence="6">The sequence shown here is derived from an EMBL/GenBank/DDBJ whole genome shotgun (WGS) entry which is preliminary data.</text>
</comment>
<accession>A0A7Y0G843</accession>
<dbReference type="AlphaFoldDB" id="A0A7Y0G843"/>
<dbReference type="Pfam" id="PF03466">
    <property type="entry name" value="LysR_substrate"/>
    <property type="match status" value="1"/>
</dbReference>
<keyword evidence="7" id="KW-1185">Reference proteome</keyword>
<dbReference type="PANTHER" id="PTHR30537:SF5">
    <property type="entry name" value="HTH-TYPE TRANSCRIPTIONAL ACTIVATOR TTDR-RELATED"/>
    <property type="match status" value="1"/>
</dbReference>
<dbReference type="Pfam" id="PF00126">
    <property type="entry name" value="HTH_1"/>
    <property type="match status" value="1"/>
</dbReference>
<dbReference type="InterPro" id="IPR036388">
    <property type="entry name" value="WH-like_DNA-bd_sf"/>
</dbReference>
<dbReference type="SUPFAM" id="SSF53850">
    <property type="entry name" value="Periplasmic binding protein-like II"/>
    <property type="match status" value="1"/>
</dbReference>
<comment type="similarity">
    <text evidence="1">Belongs to the LysR transcriptional regulatory family.</text>
</comment>
<keyword evidence="4" id="KW-0804">Transcription</keyword>
<sequence>MIRRLPPLRSLEAFIRVVRAGSAKTAAAELALSPSALSRRLAALEEFVGKPLFERKHQMLKLTEEGQGLYDAVAPLMDEMTDRIDRLVDTGKVMRLRLGVLPLFGSQRLFPRLGELRKLHPQLHIDIDSSNVAETKLGDTIDAAIILSEGPDATLHSVRLDHNRVHAIASKQLVEELGERPDVSKLSKQTFLIHNDLPMSFEAWKRALHIEHLEPAAIDHFDSGQLILEAAAQGLGIAIMHDDHYLRSHDPRLARVYDINVDSPYSYWFVCRPRALQSRPVRLFHDWMLKAGL</sequence>
<gene>
    <name evidence="6" type="ORF">HHL27_02885</name>
</gene>
<evidence type="ECO:0000256" key="4">
    <source>
        <dbReference type="ARBA" id="ARBA00023163"/>
    </source>
</evidence>
<evidence type="ECO:0000256" key="2">
    <source>
        <dbReference type="ARBA" id="ARBA00023015"/>
    </source>
</evidence>
<dbReference type="Proteomes" id="UP000583556">
    <property type="component" value="Unassembled WGS sequence"/>
</dbReference>
<dbReference type="Gene3D" id="3.40.190.10">
    <property type="entry name" value="Periplasmic binding protein-like II"/>
    <property type="match status" value="2"/>
</dbReference>
<proteinExistence type="inferred from homology"/>
<evidence type="ECO:0000256" key="1">
    <source>
        <dbReference type="ARBA" id="ARBA00009437"/>
    </source>
</evidence>
<dbReference type="SUPFAM" id="SSF46785">
    <property type="entry name" value="Winged helix' DNA-binding domain"/>
    <property type="match status" value="1"/>
</dbReference>
<evidence type="ECO:0000256" key="3">
    <source>
        <dbReference type="ARBA" id="ARBA00023125"/>
    </source>
</evidence>
<evidence type="ECO:0000259" key="5">
    <source>
        <dbReference type="PROSITE" id="PS50931"/>
    </source>
</evidence>
<dbReference type="EMBL" id="JABBGM010000001">
    <property type="protein sequence ID" value="NML92616.1"/>
    <property type="molecule type" value="Genomic_DNA"/>
</dbReference>
<feature type="domain" description="HTH lysR-type" evidence="5">
    <location>
        <begin position="6"/>
        <end position="63"/>
    </location>
</feature>
<dbReference type="InterPro" id="IPR005119">
    <property type="entry name" value="LysR_subst-bd"/>
</dbReference>
<dbReference type="RefSeq" id="WP_169491838.1">
    <property type="nucleotide sequence ID" value="NZ_JABBGM010000001.1"/>
</dbReference>
<dbReference type="InterPro" id="IPR058163">
    <property type="entry name" value="LysR-type_TF_proteobact-type"/>
</dbReference>
<dbReference type="InterPro" id="IPR000847">
    <property type="entry name" value="LysR_HTH_N"/>
</dbReference>
<dbReference type="GO" id="GO:0003677">
    <property type="term" value="F:DNA binding"/>
    <property type="evidence" value="ECO:0007669"/>
    <property type="project" value="UniProtKB-KW"/>
</dbReference>
<evidence type="ECO:0000313" key="6">
    <source>
        <dbReference type="EMBL" id="NML92616.1"/>
    </source>
</evidence>
<dbReference type="PROSITE" id="PS50931">
    <property type="entry name" value="HTH_LYSR"/>
    <property type="match status" value="1"/>
</dbReference>
<keyword evidence="3" id="KW-0238">DNA-binding</keyword>
<reference evidence="6 7" key="1">
    <citation type="submission" date="2020-04" db="EMBL/GenBank/DDBJ databases">
        <title>Novosphingobium sp. TW-4 isolated from soil.</title>
        <authorList>
            <person name="Dahal R.H."/>
            <person name="Chaudhary D.K."/>
        </authorList>
    </citation>
    <scope>NUCLEOTIDE SEQUENCE [LARGE SCALE GENOMIC DNA]</scope>
    <source>
        <strain evidence="6 7">TW-4</strain>
    </source>
</reference>
<dbReference type="PANTHER" id="PTHR30537">
    <property type="entry name" value="HTH-TYPE TRANSCRIPTIONAL REGULATOR"/>
    <property type="match status" value="1"/>
</dbReference>
<protein>
    <submittedName>
        <fullName evidence="6">LysR family transcriptional regulator</fullName>
    </submittedName>
</protein>
<dbReference type="GO" id="GO:0003700">
    <property type="term" value="F:DNA-binding transcription factor activity"/>
    <property type="evidence" value="ECO:0007669"/>
    <property type="project" value="InterPro"/>
</dbReference>
<dbReference type="InterPro" id="IPR036390">
    <property type="entry name" value="WH_DNA-bd_sf"/>
</dbReference>
<evidence type="ECO:0000313" key="7">
    <source>
        <dbReference type="Proteomes" id="UP000583556"/>
    </source>
</evidence>